<feature type="domain" description="Myb-like" evidence="3">
    <location>
        <begin position="30"/>
        <end position="67"/>
    </location>
</feature>
<reference evidence="5" key="2">
    <citation type="submission" date="2025-08" db="UniProtKB">
        <authorList>
            <consortium name="Ensembl"/>
        </authorList>
    </citation>
    <scope>IDENTIFICATION</scope>
</reference>
<reference evidence="5" key="1">
    <citation type="submission" date="2023-05" db="EMBL/GenBank/DDBJ databases">
        <title>High-quality long-read genome of Scophthalmus maximus.</title>
        <authorList>
            <person name="Lien S."/>
            <person name="Martinez P."/>
        </authorList>
    </citation>
    <scope>NUCLEOTIDE SEQUENCE [LARGE SCALE GENOMIC DNA]</scope>
</reference>
<dbReference type="GO" id="GO:0045944">
    <property type="term" value="P:positive regulation of transcription by RNA polymerase II"/>
    <property type="evidence" value="ECO:0007669"/>
    <property type="project" value="TreeGrafter"/>
</dbReference>
<dbReference type="AlphaFoldDB" id="A0A8D3DTF4"/>
<dbReference type="InterPro" id="IPR009057">
    <property type="entry name" value="Homeodomain-like_sf"/>
</dbReference>
<dbReference type="InterPro" id="IPR050560">
    <property type="entry name" value="MYB_TF"/>
</dbReference>
<dbReference type="CDD" id="cd00167">
    <property type="entry name" value="SANT"/>
    <property type="match status" value="2"/>
</dbReference>
<protein>
    <submittedName>
        <fullName evidence="5">Uncharacterized protein</fullName>
    </submittedName>
</protein>
<proteinExistence type="predicted"/>
<dbReference type="PROSITE" id="PS51294">
    <property type="entry name" value="HTH_MYB"/>
    <property type="match status" value="2"/>
</dbReference>
<evidence type="ECO:0000256" key="1">
    <source>
        <dbReference type="ARBA" id="ARBA00022737"/>
    </source>
</evidence>
<feature type="domain" description="HTH myb-type" evidence="4">
    <location>
        <begin position="30"/>
        <end position="71"/>
    </location>
</feature>
<dbReference type="GO" id="GO:0005634">
    <property type="term" value="C:nucleus"/>
    <property type="evidence" value="ECO:0007669"/>
    <property type="project" value="TreeGrafter"/>
</dbReference>
<dbReference type="GO" id="GO:0000278">
    <property type="term" value="P:mitotic cell cycle"/>
    <property type="evidence" value="ECO:0007669"/>
    <property type="project" value="TreeGrafter"/>
</dbReference>
<evidence type="ECO:0000259" key="4">
    <source>
        <dbReference type="PROSITE" id="PS51294"/>
    </source>
</evidence>
<dbReference type="PROSITE" id="PS50090">
    <property type="entry name" value="MYB_LIKE"/>
    <property type="match status" value="2"/>
</dbReference>
<dbReference type="FunFam" id="1.10.10.60:FF:000010">
    <property type="entry name" value="Transcriptional activator Myb isoform A"/>
    <property type="match status" value="1"/>
</dbReference>
<accession>A0A8D3DTF4</accession>
<dbReference type="InterPro" id="IPR017930">
    <property type="entry name" value="Myb_dom"/>
</dbReference>
<dbReference type="GeneTree" id="ENSGT00940000157709"/>
<keyword evidence="1" id="KW-0677">Repeat</keyword>
<dbReference type="InterPro" id="IPR001005">
    <property type="entry name" value="SANT/Myb"/>
</dbReference>
<dbReference type="Ensembl" id="ENSSMAT00000043036.1">
    <property type="protein sequence ID" value="ENSSMAP00000062813.1"/>
    <property type="gene ID" value="ENSSMAG00000032653.1"/>
</dbReference>
<feature type="domain" description="Myb-like" evidence="3">
    <location>
        <begin position="68"/>
        <end position="118"/>
    </location>
</feature>
<name>A0A8D3DTF4_SCOMX</name>
<sequence length="121" mass="14287">MMMMRNRPLCLCLSQGQRSDVDRLQIRNPEILITLVHKNGMKRWSLIAKHLCSRSGKQCRERWHNNLDPAVKKGSWTREEDLIICKAHRLLGNRWAHISRLLPGRYVEGLRGRWSEISRCD</sequence>
<keyword evidence="2" id="KW-0238">DNA-binding</keyword>
<dbReference type="Gene3D" id="1.10.10.60">
    <property type="entry name" value="Homeodomain-like"/>
    <property type="match status" value="2"/>
</dbReference>
<dbReference type="SUPFAM" id="SSF46689">
    <property type="entry name" value="Homeodomain-like"/>
    <property type="match status" value="1"/>
</dbReference>
<evidence type="ECO:0000259" key="3">
    <source>
        <dbReference type="PROSITE" id="PS50090"/>
    </source>
</evidence>
<dbReference type="Pfam" id="PF13921">
    <property type="entry name" value="Myb_DNA-bind_6"/>
    <property type="match status" value="1"/>
</dbReference>
<evidence type="ECO:0000313" key="6">
    <source>
        <dbReference type="Proteomes" id="UP000694558"/>
    </source>
</evidence>
<evidence type="ECO:0000256" key="2">
    <source>
        <dbReference type="ARBA" id="ARBA00023125"/>
    </source>
</evidence>
<dbReference type="GO" id="GO:0000978">
    <property type="term" value="F:RNA polymerase II cis-regulatory region sequence-specific DNA binding"/>
    <property type="evidence" value="ECO:0007669"/>
    <property type="project" value="TreeGrafter"/>
</dbReference>
<feature type="domain" description="HTH myb-type" evidence="4">
    <location>
        <begin position="72"/>
        <end position="121"/>
    </location>
</feature>
<dbReference type="GO" id="GO:0000981">
    <property type="term" value="F:DNA-binding transcription factor activity, RNA polymerase II-specific"/>
    <property type="evidence" value="ECO:0007669"/>
    <property type="project" value="TreeGrafter"/>
</dbReference>
<dbReference type="Proteomes" id="UP000694558">
    <property type="component" value="Chromosome 7"/>
</dbReference>
<dbReference type="SMART" id="SM00717">
    <property type="entry name" value="SANT"/>
    <property type="match status" value="2"/>
</dbReference>
<dbReference type="PANTHER" id="PTHR45614">
    <property type="entry name" value="MYB PROTEIN-RELATED"/>
    <property type="match status" value="1"/>
</dbReference>
<evidence type="ECO:0000313" key="5">
    <source>
        <dbReference type="Ensembl" id="ENSSMAP00000062813.1"/>
    </source>
</evidence>
<dbReference type="PANTHER" id="PTHR45614:SF30">
    <property type="entry name" value="MYB-RELATED PROTEIN B"/>
    <property type="match status" value="1"/>
</dbReference>
<organism evidence="5 6">
    <name type="scientific">Scophthalmus maximus</name>
    <name type="common">Turbot</name>
    <name type="synonym">Psetta maxima</name>
    <dbReference type="NCBI Taxonomy" id="52904"/>
    <lineage>
        <taxon>Eukaryota</taxon>
        <taxon>Metazoa</taxon>
        <taxon>Chordata</taxon>
        <taxon>Craniata</taxon>
        <taxon>Vertebrata</taxon>
        <taxon>Euteleostomi</taxon>
        <taxon>Actinopterygii</taxon>
        <taxon>Neopterygii</taxon>
        <taxon>Teleostei</taxon>
        <taxon>Neoteleostei</taxon>
        <taxon>Acanthomorphata</taxon>
        <taxon>Carangaria</taxon>
        <taxon>Pleuronectiformes</taxon>
        <taxon>Pleuronectoidei</taxon>
        <taxon>Scophthalmidae</taxon>
        <taxon>Scophthalmus</taxon>
    </lineage>
</organism>